<evidence type="ECO:0000259" key="1">
    <source>
        <dbReference type="Pfam" id="PF09722"/>
    </source>
</evidence>
<dbReference type="GeneID" id="86880161"/>
<evidence type="ECO:0000313" key="6">
    <source>
        <dbReference type="Proteomes" id="UP001277561"/>
    </source>
</evidence>
<gene>
    <name evidence="4" type="ORF">CPJ18_12575</name>
    <name evidence="3" type="ORF">RMS29_10775</name>
</gene>
<feature type="domain" description="Antitoxin Xre-like helix-turn-helix" evidence="2">
    <location>
        <begin position="11"/>
        <end position="72"/>
    </location>
</feature>
<dbReference type="Pfam" id="PF20432">
    <property type="entry name" value="Xre-like-HTH"/>
    <property type="match status" value="1"/>
</dbReference>
<proteinExistence type="predicted"/>
<dbReference type="RefSeq" id="WP_103659106.1">
    <property type="nucleotide sequence ID" value="NZ_CP192764.1"/>
</dbReference>
<dbReference type="InterPro" id="IPR024467">
    <property type="entry name" value="Xre/MbcA/ParS-like_toxin-bd"/>
</dbReference>
<dbReference type="Proteomes" id="UP000237447">
    <property type="component" value="Unassembled WGS sequence"/>
</dbReference>
<protein>
    <submittedName>
        <fullName evidence="3">MbcA/ParS/Xre antitoxin family protein</fullName>
    </submittedName>
</protein>
<feature type="domain" description="Antitoxin Xre/MbcA/ParS-like toxin-binding" evidence="1">
    <location>
        <begin position="76"/>
        <end position="124"/>
    </location>
</feature>
<dbReference type="Pfam" id="PF09722">
    <property type="entry name" value="Xre_MbcA_ParS_C"/>
    <property type="match status" value="1"/>
</dbReference>
<keyword evidence="6" id="KW-1185">Reference proteome</keyword>
<dbReference type="GO" id="GO:0003677">
    <property type="term" value="F:DNA binding"/>
    <property type="evidence" value="ECO:0007669"/>
    <property type="project" value="InterPro"/>
</dbReference>
<dbReference type="EMBL" id="JAVRAD010000004">
    <property type="protein sequence ID" value="MDX8329709.1"/>
    <property type="molecule type" value="Genomic_DNA"/>
</dbReference>
<evidence type="ECO:0000313" key="3">
    <source>
        <dbReference type="EMBL" id="MDX8329709.1"/>
    </source>
</evidence>
<evidence type="ECO:0000259" key="2">
    <source>
        <dbReference type="Pfam" id="PF20432"/>
    </source>
</evidence>
<dbReference type="Proteomes" id="UP001277561">
    <property type="component" value="Unassembled WGS sequence"/>
</dbReference>
<organism evidence="4 5">
    <name type="scientific">Agrobacterium rosae</name>
    <dbReference type="NCBI Taxonomy" id="1972867"/>
    <lineage>
        <taxon>Bacteria</taxon>
        <taxon>Pseudomonadati</taxon>
        <taxon>Pseudomonadota</taxon>
        <taxon>Alphaproteobacteria</taxon>
        <taxon>Hyphomicrobiales</taxon>
        <taxon>Rhizobiaceae</taxon>
        <taxon>Rhizobium/Agrobacterium group</taxon>
        <taxon>Agrobacterium</taxon>
    </lineage>
</organism>
<evidence type="ECO:0000313" key="5">
    <source>
        <dbReference type="Proteomes" id="UP000237447"/>
    </source>
</evidence>
<reference evidence="4 5" key="1">
    <citation type="journal article" date="2018" name="Syst. Appl. Microbiol.">
        <title>Agrobacterium rosae sp. nov., isolated from galls on different agricultural crops.</title>
        <authorList>
            <person name="Kuzmanovic N."/>
            <person name="Pulawska J."/>
            <person name="Smalla K."/>
            <person name="Nesme X."/>
        </authorList>
    </citation>
    <scope>NUCLEOTIDE SEQUENCE [LARGE SCALE GENOMIC DNA]</scope>
    <source>
        <strain evidence="4 5">NCPPB 1650</strain>
    </source>
</reference>
<comment type="caution">
    <text evidence="4">The sequence shown here is derived from an EMBL/GenBank/DDBJ whole genome shotgun (WGS) entry which is preliminary data.</text>
</comment>
<reference evidence="3 6" key="2">
    <citation type="journal article" date="2023" name="Phytobiomes J">
        <title>Deciphering the key players within the bacterial microbiota associated with aerial crown gall tumors on rhododendron: Insights into the gallobiome.</title>
        <authorList>
            <person name="Kuzmanovic N."/>
            <person name="Nesme J."/>
            <person name="Wolf J."/>
            <person name="Neumann-Schaal M."/>
            <person name="Petersen J."/>
            <person name="Fernandez-Gnecco G."/>
            <person name="Sproeer C."/>
            <person name="Bunk B."/>
            <person name="Overmann J."/>
            <person name="Sorensen S.J."/>
            <person name="Idczak E."/>
            <person name="Smalla K."/>
        </authorList>
    </citation>
    <scope>NUCLEOTIDE SEQUENCE [LARGE SCALE GENOMIC DNA]</scope>
    <source>
        <strain evidence="3">Rho-14.1</strain>
        <strain evidence="6">rho-14.1</strain>
    </source>
</reference>
<accession>A0AAE5RXV2</accession>
<dbReference type="InterPro" id="IPR046847">
    <property type="entry name" value="Xre-like_HTH"/>
</dbReference>
<evidence type="ECO:0000313" key="4">
    <source>
        <dbReference type="EMBL" id="POO51676.1"/>
    </source>
</evidence>
<dbReference type="AlphaFoldDB" id="A0AAE5RXV2"/>
<name>A0AAE5RXV2_9HYPH</name>
<sequence length="127" mass="13602">MNIQIKPVADSAEQGRVVTKAVVSAAERLGLNAARIADILGVSAPTVSRMKKLDFILEPGSKAFELSVLLIRVFRSLDAIVGGDEAVARAWLRNHNDALADVPAEKLTTITGLLDVLAYLDARRAPI</sequence>
<dbReference type="EMBL" id="NXEJ01000006">
    <property type="protein sequence ID" value="POO51676.1"/>
    <property type="molecule type" value="Genomic_DNA"/>
</dbReference>